<sequence length="254" mass="29419">MKLSFLIVLLIPIMGWANRQPTYNKHNDSLVHYNNNLDLSRVVNHELWDALVSKYVSTEGNVDYKGFKTEENVLQAYLKILKDNAPTSTWTKEETLAYWINAYNAFTIQLILNNYPLNSILDIKDPWDIAFIEIADTMYSLGDIEHKILRKMNEPRIHFAINCASYSCPNLLNKAYRAASLETQLDVAATKFINDTSKNTLTKHTAEISKIFEWFAEDFQAYGSIINFLNMYSTTKIEKDATVSYKDYNWNLNI</sequence>
<dbReference type="RefSeq" id="WP_143382382.1">
    <property type="nucleotide sequence ID" value="NZ_CP041637.1"/>
</dbReference>
<dbReference type="AlphaFoldDB" id="A0A516GVE7"/>
<dbReference type="OrthoDB" id="526867at2"/>
<name>A0A516GVE7_9FLAO</name>
<proteinExistence type="predicted"/>
<evidence type="ECO:0000313" key="2">
    <source>
        <dbReference type="EMBL" id="QDO95476.1"/>
    </source>
</evidence>
<evidence type="ECO:0000259" key="1">
    <source>
        <dbReference type="Pfam" id="PF04784"/>
    </source>
</evidence>
<keyword evidence="3" id="KW-1185">Reference proteome</keyword>
<dbReference type="PANTHER" id="PTHR46361:SF3">
    <property type="entry name" value="ELECTRON CARRIER_ PROTEIN DISULFIDE OXIDOREDUCTASE"/>
    <property type="match status" value="1"/>
</dbReference>
<feature type="domain" description="DUF547" evidence="1">
    <location>
        <begin position="88"/>
        <end position="193"/>
    </location>
</feature>
<accession>A0A516GVE7</accession>
<dbReference type="PANTHER" id="PTHR46361">
    <property type="entry name" value="ELECTRON CARRIER/ PROTEIN DISULFIDE OXIDOREDUCTASE"/>
    <property type="match status" value="1"/>
</dbReference>
<dbReference type="Proteomes" id="UP000319209">
    <property type="component" value="Chromosome"/>
</dbReference>
<dbReference type="KEGG" id="fop:FNB79_16360"/>
<reference evidence="2 3" key="1">
    <citation type="submission" date="2019-07" db="EMBL/GenBank/DDBJ databases">
        <title>Genome sequencing for Formosa sp. PS13.</title>
        <authorList>
            <person name="Park S.-J."/>
        </authorList>
    </citation>
    <scope>NUCLEOTIDE SEQUENCE [LARGE SCALE GENOMIC DNA]</scope>
    <source>
        <strain evidence="2 3">PS13</strain>
    </source>
</reference>
<evidence type="ECO:0000313" key="3">
    <source>
        <dbReference type="Proteomes" id="UP000319209"/>
    </source>
</evidence>
<organism evidence="2 3">
    <name type="scientific">Formosa sediminum</name>
    <dbReference type="NCBI Taxonomy" id="2594004"/>
    <lineage>
        <taxon>Bacteria</taxon>
        <taxon>Pseudomonadati</taxon>
        <taxon>Bacteroidota</taxon>
        <taxon>Flavobacteriia</taxon>
        <taxon>Flavobacteriales</taxon>
        <taxon>Flavobacteriaceae</taxon>
        <taxon>Formosa</taxon>
    </lineage>
</organism>
<protein>
    <submittedName>
        <fullName evidence="2">DUF547 domain-containing protein</fullName>
    </submittedName>
</protein>
<dbReference type="Pfam" id="PF04784">
    <property type="entry name" value="DUF547"/>
    <property type="match status" value="1"/>
</dbReference>
<dbReference type="EMBL" id="CP041637">
    <property type="protein sequence ID" value="QDO95476.1"/>
    <property type="molecule type" value="Genomic_DNA"/>
</dbReference>
<dbReference type="InterPro" id="IPR006869">
    <property type="entry name" value="DUF547"/>
</dbReference>
<gene>
    <name evidence="2" type="ORF">FNB79_16360</name>
</gene>